<dbReference type="Gene3D" id="3.90.550.20">
    <property type="match status" value="1"/>
</dbReference>
<dbReference type="InterPro" id="IPR027417">
    <property type="entry name" value="P-loop_NTPase"/>
</dbReference>
<comment type="caution">
    <text evidence="3">The sequence shown here is derived from an EMBL/GenBank/DDBJ whole genome shotgun (WGS) entry which is preliminary data.</text>
</comment>
<dbReference type="SUPFAM" id="SSF53448">
    <property type="entry name" value="Nucleotide-diphospho-sugar transferases"/>
    <property type="match status" value="1"/>
</dbReference>
<dbReference type="InterPro" id="IPR007577">
    <property type="entry name" value="GlycoTrfase_DXD_sugar-bd_CS"/>
</dbReference>
<name>A0A813LT13_POLGL</name>
<dbReference type="SUPFAM" id="SSF52540">
    <property type="entry name" value="P-loop containing nucleoside triphosphate hydrolases"/>
    <property type="match status" value="1"/>
</dbReference>
<evidence type="ECO:0000256" key="1">
    <source>
        <dbReference type="ARBA" id="ARBA00022679"/>
    </source>
</evidence>
<dbReference type="PANTHER" id="PTHR32385:SF15">
    <property type="entry name" value="INOSITOL PHOSPHOCERAMIDE MANNOSYLTRANSFERASE 1"/>
    <property type="match status" value="1"/>
</dbReference>
<dbReference type="PANTHER" id="PTHR32385">
    <property type="entry name" value="MANNOSYL PHOSPHORYLINOSITOL CERAMIDE SYNTHASE"/>
    <property type="match status" value="1"/>
</dbReference>
<dbReference type="InterPro" id="IPR029044">
    <property type="entry name" value="Nucleotide-diphossugar_trans"/>
</dbReference>
<dbReference type="AlphaFoldDB" id="A0A813LT13"/>
<sequence length="855" mass="96572">MHARRWQGPAPGVTRKRTAEAAAPEEEPKHLVGRGWRLSARYILVAAGSLSIISFAWGSSFQTEDLPAAAGGAVAQGRLIKIIHQQYRTSDQSTFPFLLWVSFQERWKQLHPGWKHFMWTDTTEEEFIETELPEILPMYKGIDKKCSSLYYIMKADIASHAVLYIHGGMYADMDSIPIIPLDDSILDEPPRSASFWRVRRKKPPPATIVYPSQPNPRNVDNDLMLSTQVKHPFIYGCLMSIKGFWERHRNFVCSFAPPPEGANSEPFDAYFPLLWFAASRRLLMCAAAWQGPEKGMDLKQIAAWEDSLAEASRLLPRSKENSRRIFEEVYREIYLRGKEHPPEDIRVDKTVGRGRFSKSTMESHCAGPCAHVLDGRKEEVVSCMAEEAADQGIESGFKPAFFIFKADDSFKPRFVLFNLEDSSWEGSAAERARQRLRQHHKCAELQGFFATDGDCTQDGFNVATRPDIHSPEGCRAECVASSSCTSFDLPIAQDEEGPSCRLYMSGRHYGNRRGDNVCFVKTTANLEEFGGQPFQLEPEPATAEAVDVMAEVPPSICMAHYHKTGSDLAEGLAADLGLVMDRGKFVNLNEKYNAWSTRFHPEQPAVGNPERWHGWSNHSAMDLHELLAFAEESPGLYTASEALPSKLRNTAVVHFVRHPLSQIVSAYRYHCEEREYWVKQKGKCNFCAENDWQANFALCGFGCTYGELLHGVNETLGVQLEFRNQRLTLQTMLANMQNWRDDPKVLTLSLGQFESDYKKTIRCIGEFLRLSEAQASSFLASAQRHDLGGRKNARQRGHSTRTRYRKDANLALQKVLIDSGAFGSQLEAIRSLYHESLDRGTQLYGCPIEVERVAP</sequence>
<dbReference type="InterPro" id="IPR051706">
    <property type="entry name" value="Glycosyltransferase_domain"/>
</dbReference>
<dbReference type="GO" id="GO:0051999">
    <property type="term" value="P:mannosyl-inositol phosphorylceramide biosynthetic process"/>
    <property type="evidence" value="ECO:0007669"/>
    <property type="project" value="TreeGrafter"/>
</dbReference>
<evidence type="ECO:0000256" key="2">
    <source>
        <dbReference type="SAM" id="MobiDB-lite"/>
    </source>
</evidence>
<organism evidence="3 4">
    <name type="scientific">Polarella glacialis</name>
    <name type="common">Dinoflagellate</name>
    <dbReference type="NCBI Taxonomy" id="89957"/>
    <lineage>
        <taxon>Eukaryota</taxon>
        <taxon>Sar</taxon>
        <taxon>Alveolata</taxon>
        <taxon>Dinophyceae</taxon>
        <taxon>Suessiales</taxon>
        <taxon>Suessiaceae</taxon>
        <taxon>Polarella</taxon>
    </lineage>
</organism>
<dbReference type="GO" id="GO:0016020">
    <property type="term" value="C:membrane"/>
    <property type="evidence" value="ECO:0007669"/>
    <property type="project" value="GOC"/>
</dbReference>
<proteinExistence type="predicted"/>
<dbReference type="Gene3D" id="3.40.50.300">
    <property type="entry name" value="P-loop containing nucleotide triphosphate hydrolases"/>
    <property type="match status" value="1"/>
</dbReference>
<dbReference type="GO" id="GO:0000030">
    <property type="term" value="F:mannosyltransferase activity"/>
    <property type="evidence" value="ECO:0007669"/>
    <property type="project" value="TreeGrafter"/>
</dbReference>
<accession>A0A813LT13</accession>
<dbReference type="EMBL" id="CAJNNW010036779">
    <property type="protein sequence ID" value="CAE8737454.1"/>
    <property type="molecule type" value="Genomic_DNA"/>
</dbReference>
<evidence type="ECO:0000313" key="4">
    <source>
        <dbReference type="Proteomes" id="UP000626109"/>
    </source>
</evidence>
<gene>
    <name evidence="3" type="ORF">PGLA2088_LOCUS48776</name>
</gene>
<feature type="region of interest" description="Disordered" evidence="2">
    <location>
        <begin position="1"/>
        <end position="26"/>
    </location>
</feature>
<reference evidence="3" key="1">
    <citation type="submission" date="2021-02" db="EMBL/GenBank/DDBJ databases">
        <authorList>
            <person name="Dougan E. K."/>
            <person name="Rhodes N."/>
            <person name="Thang M."/>
            <person name="Chan C."/>
        </authorList>
    </citation>
    <scope>NUCLEOTIDE SEQUENCE</scope>
</reference>
<evidence type="ECO:0000313" key="3">
    <source>
        <dbReference type="EMBL" id="CAE8737454.1"/>
    </source>
</evidence>
<dbReference type="Proteomes" id="UP000626109">
    <property type="component" value="Unassembled WGS sequence"/>
</dbReference>
<dbReference type="Pfam" id="PF04488">
    <property type="entry name" value="Gly_transf_sug"/>
    <property type="match status" value="1"/>
</dbReference>
<protein>
    <submittedName>
        <fullName evidence="3">Uncharacterized protein</fullName>
    </submittedName>
</protein>
<keyword evidence="1" id="KW-0808">Transferase</keyword>